<organism evidence="2 3">
    <name type="scientific">Cnephaeus nilssonii</name>
    <name type="common">Northern bat</name>
    <name type="synonym">Eptesicus nilssonii</name>
    <dbReference type="NCBI Taxonomy" id="3371016"/>
    <lineage>
        <taxon>Eukaryota</taxon>
        <taxon>Metazoa</taxon>
        <taxon>Chordata</taxon>
        <taxon>Craniata</taxon>
        <taxon>Vertebrata</taxon>
        <taxon>Euteleostomi</taxon>
        <taxon>Mammalia</taxon>
        <taxon>Eutheria</taxon>
        <taxon>Laurasiatheria</taxon>
        <taxon>Chiroptera</taxon>
        <taxon>Yangochiroptera</taxon>
        <taxon>Vespertilionidae</taxon>
        <taxon>Cnephaeus</taxon>
    </lineage>
</organism>
<dbReference type="AlphaFoldDB" id="A0AA40HRN0"/>
<protein>
    <submittedName>
        <fullName evidence="2">Uncharacterized protein</fullName>
    </submittedName>
</protein>
<reference evidence="2" key="1">
    <citation type="submission" date="2023-06" db="EMBL/GenBank/DDBJ databases">
        <title>Reference genome for the Northern bat (Eptesicus nilssonii), a most northern bat species.</title>
        <authorList>
            <person name="Laine V.N."/>
            <person name="Pulliainen A.T."/>
            <person name="Lilley T.M."/>
        </authorList>
    </citation>
    <scope>NUCLEOTIDE SEQUENCE</scope>
    <source>
        <strain evidence="2">BLF_Eptnil</strain>
        <tissue evidence="2">Kidney</tissue>
    </source>
</reference>
<gene>
    <name evidence="2" type="ORF">QTO34_003868</name>
</gene>
<dbReference type="EMBL" id="JAULJE010000013">
    <property type="protein sequence ID" value="KAK1336068.1"/>
    <property type="molecule type" value="Genomic_DNA"/>
</dbReference>
<accession>A0AA40HRN0</accession>
<comment type="caution">
    <text evidence="2">The sequence shown here is derived from an EMBL/GenBank/DDBJ whole genome shotgun (WGS) entry which is preliminary data.</text>
</comment>
<evidence type="ECO:0000256" key="1">
    <source>
        <dbReference type="SAM" id="MobiDB-lite"/>
    </source>
</evidence>
<name>A0AA40HRN0_CNENI</name>
<feature type="non-terminal residue" evidence="2">
    <location>
        <position position="67"/>
    </location>
</feature>
<feature type="compositionally biased region" description="Basic and acidic residues" evidence="1">
    <location>
        <begin position="20"/>
        <end position="46"/>
    </location>
</feature>
<dbReference type="Proteomes" id="UP001177744">
    <property type="component" value="Unassembled WGS sequence"/>
</dbReference>
<proteinExistence type="predicted"/>
<feature type="region of interest" description="Disordered" evidence="1">
    <location>
        <begin position="20"/>
        <end position="67"/>
    </location>
</feature>
<sequence length="67" mass="7862">MLRRRWERCGITLLRVTSKPDEKTAAKLKENKKGSCQAERGKKKEDEEVEEDEEKKEEEEGGGERRI</sequence>
<keyword evidence="3" id="KW-1185">Reference proteome</keyword>
<feature type="compositionally biased region" description="Acidic residues" evidence="1">
    <location>
        <begin position="47"/>
        <end position="61"/>
    </location>
</feature>
<evidence type="ECO:0000313" key="3">
    <source>
        <dbReference type="Proteomes" id="UP001177744"/>
    </source>
</evidence>
<evidence type="ECO:0000313" key="2">
    <source>
        <dbReference type="EMBL" id="KAK1336068.1"/>
    </source>
</evidence>